<dbReference type="InterPro" id="IPR046542">
    <property type="entry name" value="DUF6801"/>
</dbReference>
<organism evidence="2 3">
    <name type="scientific">Actinokineospora iranica</name>
    <dbReference type="NCBI Taxonomy" id="1271860"/>
    <lineage>
        <taxon>Bacteria</taxon>
        <taxon>Bacillati</taxon>
        <taxon>Actinomycetota</taxon>
        <taxon>Actinomycetes</taxon>
        <taxon>Pseudonocardiales</taxon>
        <taxon>Pseudonocardiaceae</taxon>
        <taxon>Actinokineospora</taxon>
    </lineage>
</organism>
<evidence type="ECO:0000259" key="1">
    <source>
        <dbReference type="Pfam" id="PF20611"/>
    </source>
</evidence>
<dbReference type="RefSeq" id="WP_228771927.1">
    <property type="nucleotide sequence ID" value="NZ_FMZZ01000016.1"/>
</dbReference>
<dbReference type="Proteomes" id="UP000199501">
    <property type="component" value="Unassembled WGS sequence"/>
</dbReference>
<reference evidence="3" key="1">
    <citation type="submission" date="2016-10" db="EMBL/GenBank/DDBJ databases">
        <authorList>
            <person name="Varghese N."/>
            <person name="Submissions S."/>
        </authorList>
    </citation>
    <scope>NUCLEOTIDE SEQUENCE [LARGE SCALE GENOMIC DNA]</scope>
    <source>
        <strain evidence="3">IBRC-M 10403</strain>
    </source>
</reference>
<evidence type="ECO:0000313" key="3">
    <source>
        <dbReference type="Proteomes" id="UP000199501"/>
    </source>
</evidence>
<dbReference type="AlphaFoldDB" id="A0A1G6WXZ8"/>
<dbReference type="EMBL" id="FMZZ01000016">
    <property type="protein sequence ID" value="SDD70741.1"/>
    <property type="molecule type" value="Genomic_DNA"/>
</dbReference>
<feature type="domain" description="DUF6801" evidence="1">
    <location>
        <begin position="44"/>
        <end position="198"/>
    </location>
</feature>
<keyword evidence="3" id="KW-1185">Reference proteome</keyword>
<protein>
    <recommendedName>
        <fullName evidence="1">DUF6801 domain-containing protein</fullName>
    </recommendedName>
</protein>
<gene>
    <name evidence="2" type="ORF">SAMN05216174_1169</name>
</gene>
<dbReference type="Pfam" id="PF20611">
    <property type="entry name" value="DUF6801"/>
    <property type="match status" value="1"/>
</dbReference>
<sequence length="215" mass="21476">MESRKVSKKLMTAIAATGAAGLVATGLLLGSGTSSADPVSLTLNYTCPFPLIGDQPIKVVINSDMPASVGVGEQTGVFDIKAVSTVPETATQGLALVGAKSIEGKAVSGAKVDAPGISLPVNVPVAIAKTEVPASGAFDVVATGQTPSLSFTQPGTAKITVSELSLNLTPRTADGAETGLGTFDSVCTLNPGQENTLHTFEITGGAAAVAPQTRQ</sequence>
<evidence type="ECO:0000313" key="2">
    <source>
        <dbReference type="EMBL" id="SDD70741.1"/>
    </source>
</evidence>
<name>A0A1G6WXZ8_9PSEU</name>
<accession>A0A1G6WXZ8</accession>
<proteinExistence type="predicted"/>